<dbReference type="Proteomes" id="UP001369815">
    <property type="component" value="Unassembled WGS sequence"/>
</dbReference>
<evidence type="ECO:0000256" key="11">
    <source>
        <dbReference type="SAM" id="Phobius"/>
    </source>
</evidence>
<dbReference type="GO" id="GO:0005789">
    <property type="term" value="C:endoplasmic reticulum membrane"/>
    <property type="evidence" value="ECO:0007669"/>
    <property type="project" value="UniProtKB-SubCell"/>
</dbReference>
<comment type="caution">
    <text evidence="9">Lacks conserved residue(s) required for the propagation of feature annotation.</text>
</comment>
<dbReference type="InterPro" id="IPR027538">
    <property type="entry name" value="Get1_fungi"/>
</dbReference>
<keyword evidence="3 9" id="KW-0813">Transport</keyword>
<evidence type="ECO:0000256" key="9">
    <source>
        <dbReference type="HAMAP-Rule" id="MF_03113"/>
    </source>
</evidence>
<feature type="chain" id="PRO_5043836724" evidence="12">
    <location>
        <begin position="21"/>
        <end position="215"/>
    </location>
</feature>
<evidence type="ECO:0000313" key="13">
    <source>
        <dbReference type="EMBL" id="KAK6955821.1"/>
    </source>
</evidence>
<dbReference type="Pfam" id="PF04420">
    <property type="entry name" value="CHD5"/>
    <property type="match status" value="1"/>
</dbReference>
<feature type="topological domain" description="Lumenal" evidence="9">
    <location>
        <begin position="1"/>
        <end position="4"/>
    </location>
</feature>
<dbReference type="HAMAP" id="MF_03113">
    <property type="entry name" value="Get1"/>
    <property type="match status" value="1"/>
</dbReference>
<feature type="coiled-coil region" evidence="9">
    <location>
        <begin position="74"/>
        <end position="101"/>
    </location>
</feature>
<dbReference type="InterPro" id="IPR029012">
    <property type="entry name" value="Helix_hairpin_bin_sf"/>
</dbReference>
<evidence type="ECO:0000256" key="8">
    <source>
        <dbReference type="ARBA" id="ARBA00023136"/>
    </source>
</evidence>
<evidence type="ECO:0000256" key="3">
    <source>
        <dbReference type="ARBA" id="ARBA00022448"/>
    </source>
</evidence>
<keyword evidence="7 9" id="KW-0175">Coiled coil</keyword>
<name>A0AAX6MUH3_9PEZI</name>
<keyword evidence="5 9" id="KW-0256">Endoplasmic reticulum</keyword>
<comment type="similarity">
    <text evidence="2 9">Belongs to the WRB/GET1 family.</text>
</comment>
<keyword evidence="8 9" id="KW-0472">Membrane</keyword>
<sequence length="215" mass="24197">MISVLLLVFLVEVGVHLVNTVGAATINNLLWNIYLTLPTEFSKQVAERKTLQKEYLTIRRDLNATSSQDQFAKWAKLRRQHDKLLEQLEKMKTSHESAKTKFDSTVNILRWLATSGLKFLLPFWYAKQPMFWLPHGWFPYYAEWILSFPRAPVGSVSIASWQTACAGVVLLVSDTIAAILGLVLGAKMAKKQPVKVGAEKGPIPKSQEAKAKKDS</sequence>
<feature type="signal peptide" evidence="12">
    <location>
        <begin position="1"/>
        <end position="20"/>
    </location>
</feature>
<dbReference type="GO" id="GO:0071816">
    <property type="term" value="P:tail-anchored membrane protein insertion into ER membrane"/>
    <property type="evidence" value="ECO:0007669"/>
    <property type="project" value="InterPro"/>
</dbReference>
<reference evidence="13 14" key="1">
    <citation type="journal article" date="2024" name="Front Chem Biol">
        <title>Unveiling the potential of Daldinia eschscholtzii MFLUCC 19-0629 through bioactivity and bioinformatics studies for enhanced sustainable agriculture production.</title>
        <authorList>
            <person name="Brooks S."/>
            <person name="Weaver J.A."/>
            <person name="Klomchit A."/>
            <person name="Alharthi S.A."/>
            <person name="Onlamun T."/>
            <person name="Nurani R."/>
            <person name="Vong T.K."/>
            <person name="Alberti F."/>
            <person name="Greco C."/>
        </authorList>
    </citation>
    <scope>NUCLEOTIDE SEQUENCE [LARGE SCALE GENOMIC DNA]</scope>
    <source>
        <strain evidence="13">MFLUCC 19-0629</strain>
    </source>
</reference>
<dbReference type="PANTHER" id="PTHR42650:SF1">
    <property type="entry name" value="GUIDED ENTRY OF TAIL-ANCHORED PROTEINS FACTOR 1"/>
    <property type="match status" value="1"/>
</dbReference>
<evidence type="ECO:0000256" key="2">
    <source>
        <dbReference type="ARBA" id="ARBA00010799"/>
    </source>
</evidence>
<dbReference type="PANTHER" id="PTHR42650">
    <property type="entry name" value="TAIL-ANCHORED PROTEIN INSERTION RECEPTOR WRB"/>
    <property type="match status" value="1"/>
</dbReference>
<dbReference type="AlphaFoldDB" id="A0AAX6MUH3"/>
<feature type="region of interest" description="Disordered" evidence="10">
    <location>
        <begin position="193"/>
        <end position="215"/>
    </location>
</feature>
<evidence type="ECO:0000256" key="4">
    <source>
        <dbReference type="ARBA" id="ARBA00022692"/>
    </source>
</evidence>
<dbReference type="EMBL" id="JBANMG010000003">
    <property type="protein sequence ID" value="KAK6955821.1"/>
    <property type="molecule type" value="Genomic_DNA"/>
</dbReference>
<keyword evidence="14" id="KW-1185">Reference proteome</keyword>
<feature type="transmembrane region" description="Helical" evidence="11">
    <location>
        <begin position="161"/>
        <end position="185"/>
    </location>
</feature>
<evidence type="ECO:0000256" key="7">
    <source>
        <dbReference type="ARBA" id="ARBA00023054"/>
    </source>
</evidence>
<dbReference type="Gene3D" id="1.10.287.660">
    <property type="entry name" value="Helix hairpin bin"/>
    <property type="match status" value="1"/>
</dbReference>
<gene>
    <name evidence="9 13" type="primary">GET1</name>
    <name evidence="13" type="ORF">Daesc_003465</name>
</gene>
<comment type="caution">
    <text evidence="13">The sequence shown here is derived from an EMBL/GenBank/DDBJ whole genome shotgun (WGS) entry which is preliminary data.</text>
</comment>
<accession>A0AAX6MUH3</accession>
<dbReference type="FunFam" id="1.10.287.660:FF:000006">
    <property type="entry name" value="Protein GET1"/>
    <property type="match status" value="1"/>
</dbReference>
<proteinExistence type="inferred from homology"/>
<evidence type="ECO:0000256" key="6">
    <source>
        <dbReference type="ARBA" id="ARBA00022989"/>
    </source>
</evidence>
<evidence type="ECO:0000256" key="1">
    <source>
        <dbReference type="ARBA" id="ARBA00004477"/>
    </source>
</evidence>
<organism evidence="13 14">
    <name type="scientific">Daldinia eschscholtzii</name>
    <dbReference type="NCBI Taxonomy" id="292717"/>
    <lineage>
        <taxon>Eukaryota</taxon>
        <taxon>Fungi</taxon>
        <taxon>Dikarya</taxon>
        <taxon>Ascomycota</taxon>
        <taxon>Pezizomycotina</taxon>
        <taxon>Sordariomycetes</taxon>
        <taxon>Xylariomycetidae</taxon>
        <taxon>Xylariales</taxon>
        <taxon>Hypoxylaceae</taxon>
        <taxon>Daldinia</taxon>
    </lineage>
</organism>
<protein>
    <submittedName>
        <fullName evidence="13">GET complex subunit get1</fullName>
    </submittedName>
</protein>
<evidence type="ECO:0000256" key="10">
    <source>
        <dbReference type="SAM" id="MobiDB-lite"/>
    </source>
</evidence>
<keyword evidence="6 9" id="KW-1133">Transmembrane helix</keyword>
<keyword evidence="12" id="KW-0732">Signal</keyword>
<dbReference type="GO" id="GO:0043529">
    <property type="term" value="C:GET complex"/>
    <property type="evidence" value="ECO:0007669"/>
    <property type="project" value="InterPro"/>
</dbReference>
<evidence type="ECO:0000313" key="14">
    <source>
        <dbReference type="Proteomes" id="UP001369815"/>
    </source>
</evidence>
<comment type="subcellular location">
    <subcellularLocation>
        <location evidence="1">Endoplasmic reticulum membrane</location>
        <topology evidence="1">Multi-pass membrane protein</topology>
    </subcellularLocation>
</comment>
<dbReference type="InterPro" id="IPR028945">
    <property type="entry name" value="Get1"/>
</dbReference>
<feature type="topological domain" description="Cytoplasmic" evidence="9">
    <location>
        <begin position="173"/>
        <end position="215"/>
    </location>
</feature>
<evidence type="ECO:0000256" key="12">
    <source>
        <dbReference type="SAM" id="SignalP"/>
    </source>
</evidence>
<evidence type="ECO:0000256" key="5">
    <source>
        <dbReference type="ARBA" id="ARBA00022824"/>
    </source>
</evidence>
<dbReference type="GO" id="GO:0043495">
    <property type="term" value="F:protein-membrane adaptor activity"/>
    <property type="evidence" value="ECO:0007669"/>
    <property type="project" value="TreeGrafter"/>
</dbReference>
<keyword evidence="4 9" id="KW-0812">Transmembrane</keyword>